<evidence type="ECO:0000313" key="4">
    <source>
        <dbReference type="Proteomes" id="UP001642464"/>
    </source>
</evidence>
<evidence type="ECO:0000256" key="1">
    <source>
        <dbReference type="SAM" id="MobiDB-lite"/>
    </source>
</evidence>
<dbReference type="Proteomes" id="UP001642464">
    <property type="component" value="Unassembled WGS sequence"/>
</dbReference>
<accession>A0ABP0L034</accession>
<proteinExistence type="predicted"/>
<comment type="caution">
    <text evidence="3">The sequence shown here is derived from an EMBL/GenBank/DDBJ whole genome shotgun (WGS) entry which is preliminary data.</text>
</comment>
<sequence>MAGFLRAQVILVVYAVGQSASSDPIPSLSRWADATGASASEGDVITCTWGVLCRHGFQRGKEEICESHFECAPSDPSGAPVEPAQVPQGQGTEHKPDVPAQGTAEVPAQVAPVPVPPHKDAPDTSEAGDATPTKPAASPVANVSHAAVNAPKVSGTQQQDVSGRDASDSAILPPRHLRGAMPPRGVSKGAGRLLGAQANQIQCECGVVCQWGFRTEGGRKVCNGPLYCSSCMPMSGAYGGVAGRR</sequence>
<protein>
    <submittedName>
        <fullName evidence="3">Uncharacterized protein</fullName>
    </submittedName>
</protein>
<keyword evidence="4" id="KW-1185">Reference proteome</keyword>
<dbReference type="EMBL" id="CAXAMM010013703">
    <property type="protein sequence ID" value="CAK9031999.1"/>
    <property type="molecule type" value="Genomic_DNA"/>
</dbReference>
<feature type="region of interest" description="Disordered" evidence="1">
    <location>
        <begin position="69"/>
        <end position="188"/>
    </location>
</feature>
<feature type="chain" id="PRO_5047397781" evidence="2">
    <location>
        <begin position="23"/>
        <end position="245"/>
    </location>
</feature>
<gene>
    <name evidence="3" type="ORF">SCF082_LOCUS19881</name>
</gene>
<feature type="signal peptide" evidence="2">
    <location>
        <begin position="1"/>
        <end position="22"/>
    </location>
</feature>
<organism evidence="3 4">
    <name type="scientific">Durusdinium trenchii</name>
    <dbReference type="NCBI Taxonomy" id="1381693"/>
    <lineage>
        <taxon>Eukaryota</taxon>
        <taxon>Sar</taxon>
        <taxon>Alveolata</taxon>
        <taxon>Dinophyceae</taxon>
        <taxon>Suessiales</taxon>
        <taxon>Symbiodiniaceae</taxon>
        <taxon>Durusdinium</taxon>
    </lineage>
</organism>
<name>A0ABP0L034_9DINO</name>
<keyword evidence="2" id="KW-0732">Signal</keyword>
<evidence type="ECO:0000256" key="2">
    <source>
        <dbReference type="SAM" id="SignalP"/>
    </source>
</evidence>
<reference evidence="3 4" key="1">
    <citation type="submission" date="2024-02" db="EMBL/GenBank/DDBJ databases">
        <authorList>
            <person name="Chen Y."/>
            <person name="Shah S."/>
            <person name="Dougan E. K."/>
            <person name="Thang M."/>
            <person name="Chan C."/>
        </authorList>
    </citation>
    <scope>NUCLEOTIDE SEQUENCE [LARGE SCALE GENOMIC DNA]</scope>
</reference>
<evidence type="ECO:0000313" key="3">
    <source>
        <dbReference type="EMBL" id="CAK9031999.1"/>
    </source>
</evidence>